<proteinExistence type="inferred from homology"/>
<dbReference type="GO" id="GO:0030170">
    <property type="term" value="F:pyridoxal phosphate binding"/>
    <property type="evidence" value="ECO:0007669"/>
    <property type="project" value="TreeGrafter"/>
</dbReference>
<dbReference type="InterPro" id="IPR015422">
    <property type="entry name" value="PyrdxlP-dep_Trfase_small"/>
</dbReference>
<gene>
    <name evidence="2" type="ORF">GCM10011531_15610</name>
</gene>
<dbReference type="PANTHER" id="PTHR30244">
    <property type="entry name" value="TRANSAMINASE"/>
    <property type="match status" value="1"/>
</dbReference>
<dbReference type="Pfam" id="PF01041">
    <property type="entry name" value="DegT_DnrJ_EryC1"/>
    <property type="match status" value="1"/>
</dbReference>
<reference evidence="2 3" key="1">
    <citation type="journal article" date="2014" name="Int. J. Syst. Evol. Microbiol.">
        <title>Complete genome sequence of Corynebacterium casei LMG S-19264T (=DSM 44701T), isolated from a smear-ripened cheese.</title>
        <authorList>
            <consortium name="US DOE Joint Genome Institute (JGI-PGF)"/>
            <person name="Walter F."/>
            <person name="Albersmeier A."/>
            <person name="Kalinowski J."/>
            <person name="Ruckert C."/>
        </authorList>
    </citation>
    <scope>NUCLEOTIDE SEQUENCE [LARGE SCALE GENOMIC DNA]</scope>
    <source>
        <strain evidence="2 3">CGMCC 1.15295</strain>
    </source>
</reference>
<dbReference type="SUPFAM" id="SSF53383">
    <property type="entry name" value="PLP-dependent transferases"/>
    <property type="match status" value="1"/>
</dbReference>
<dbReference type="Proteomes" id="UP000598120">
    <property type="component" value="Unassembled WGS sequence"/>
</dbReference>
<dbReference type="Gene3D" id="3.40.640.10">
    <property type="entry name" value="Type I PLP-dependent aspartate aminotransferase-like (Major domain)"/>
    <property type="match status" value="1"/>
</dbReference>
<evidence type="ECO:0000313" key="3">
    <source>
        <dbReference type="Proteomes" id="UP000598120"/>
    </source>
</evidence>
<dbReference type="RefSeq" id="WP_188605799.1">
    <property type="nucleotide sequence ID" value="NZ_BMIC01000002.1"/>
</dbReference>
<dbReference type="AlphaFoldDB" id="A0A8J2TQG5"/>
<dbReference type="PANTHER" id="PTHR30244:SF42">
    <property type="entry name" value="UDP-2-ACETAMIDO-2-DEOXY-3-OXO-D-GLUCURONATE AMINOTRANSFERASE"/>
    <property type="match status" value="1"/>
</dbReference>
<keyword evidence="3" id="KW-1185">Reference proteome</keyword>
<dbReference type="Gene3D" id="3.90.1150.10">
    <property type="entry name" value="Aspartate Aminotransferase, domain 1"/>
    <property type="match status" value="1"/>
</dbReference>
<sequence>MDRVTKQANNPYQYKRKLTSFNRARDAWSSIIEKFIKQNTDATVILPAYIGWSKNEGSGIFDPVDNTNIPFAFYGLNKHLQIDFEDFKKKVKTNTNPIVLLVHYFGFPDSNYDEIANWLDEENVFYVEDSAHAMLTDLIGGICGRKAAYNLFALHKILPLETGGLLVDNLKQNLEIGRNPSSLTNTHSLEYDFKSIYDKRITNYKLLINHLKDINGITILYPELKEGVCPQTLPVLIHDTNRDAIYFEMNKRGFGFVSLYHTMIEQLENSTFESAIYTSKHIINLPVHQDCEEADLVDMIKNFKLVLNNG</sequence>
<protein>
    <submittedName>
        <fullName evidence="2">Perosamine synthetase-related protein</fullName>
    </submittedName>
</protein>
<dbReference type="InterPro" id="IPR000653">
    <property type="entry name" value="DegT/StrS_aminotransferase"/>
</dbReference>
<accession>A0A8J2TQG5</accession>
<evidence type="ECO:0000313" key="2">
    <source>
        <dbReference type="EMBL" id="GFZ85324.1"/>
    </source>
</evidence>
<comment type="similarity">
    <text evidence="1">Belongs to the DegT/DnrJ/EryC1 family.</text>
</comment>
<dbReference type="InterPro" id="IPR015424">
    <property type="entry name" value="PyrdxlP-dep_Trfase"/>
</dbReference>
<comment type="caution">
    <text evidence="2">The sequence shown here is derived from an EMBL/GenBank/DDBJ whole genome shotgun (WGS) entry which is preliminary data.</text>
</comment>
<dbReference type="InterPro" id="IPR015421">
    <property type="entry name" value="PyrdxlP-dep_Trfase_major"/>
</dbReference>
<keyword evidence="1" id="KW-0663">Pyridoxal phosphate</keyword>
<dbReference type="EMBL" id="BMIC01000002">
    <property type="protein sequence ID" value="GFZ85324.1"/>
    <property type="molecule type" value="Genomic_DNA"/>
</dbReference>
<dbReference type="GO" id="GO:0008483">
    <property type="term" value="F:transaminase activity"/>
    <property type="evidence" value="ECO:0007669"/>
    <property type="project" value="TreeGrafter"/>
</dbReference>
<dbReference type="GO" id="GO:0000271">
    <property type="term" value="P:polysaccharide biosynthetic process"/>
    <property type="evidence" value="ECO:0007669"/>
    <property type="project" value="TreeGrafter"/>
</dbReference>
<evidence type="ECO:0000256" key="1">
    <source>
        <dbReference type="RuleBase" id="RU004508"/>
    </source>
</evidence>
<name>A0A8J2TQG5_9FLAO</name>
<organism evidence="2 3">
    <name type="scientific">Aquaticitalea lipolytica</name>
    <dbReference type="NCBI Taxonomy" id="1247562"/>
    <lineage>
        <taxon>Bacteria</taxon>
        <taxon>Pseudomonadati</taxon>
        <taxon>Bacteroidota</taxon>
        <taxon>Flavobacteriia</taxon>
        <taxon>Flavobacteriales</taxon>
        <taxon>Flavobacteriaceae</taxon>
        <taxon>Aquaticitalea</taxon>
    </lineage>
</organism>